<organism evidence="1">
    <name type="scientific">marine sediment metagenome</name>
    <dbReference type="NCBI Taxonomy" id="412755"/>
    <lineage>
        <taxon>unclassified sequences</taxon>
        <taxon>metagenomes</taxon>
        <taxon>ecological metagenomes</taxon>
    </lineage>
</organism>
<proteinExistence type="predicted"/>
<comment type="caution">
    <text evidence="1">The sequence shown here is derived from an EMBL/GenBank/DDBJ whole genome shotgun (WGS) entry which is preliminary data.</text>
</comment>
<name>A0A0F8XNQ8_9ZZZZ</name>
<protein>
    <submittedName>
        <fullName evidence="1">Uncharacterized protein</fullName>
    </submittedName>
</protein>
<sequence>MSNIIKLTPKKLRQTNVNDYKSGDCIYIGEKYIIHLKKVKYNTFTLESSVENSITWKYIDPAFWPQYINNFLYGNDKSL</sequence>
<gene>
    <name evidence="1" type="ORF">LCGC14_2922330</name>
</gene>
<dbReference type="EMBL" id="LAZR01058113">
    <property type="protein sequence ID" value="KKK70603.1"/>
    <property type="molecule type" value="Genomic_DNA"/>
</dbReference>
<reference evidence="1" key="1">
    <citation type="journal article" date="2015" name="Nature">
        <title>Complex archaea that bridge the gap between prokaryotes and eukaryotes.</title>
        <authorList>
            <person name="Spang A."/>
            <person name="Saw J.H."/>
            <person name="Jorgensen S.L."/>
            <person name="Zaremba-Niedzwiedzka K."/>
            <person name="Martijn J."/>
            <person name="Lind A.E."/>
            <person name="van Eijk R."/>
            <person name="Schleper C."/>
            <person name="Guy L."/>
            <person name="Ettema T.J."/>
        </authorList>
    </citation>
    <scope>NUCLEOTIDE SEQUENCE</scope>
</reference>
<evidence type="ECO:0000313" key="1">
    <source>
        <dbReference type="EMBL" id="KKK70603.1"/>
    </source>
</evidence>
<accession>A0A0F8XNQ8</accession>
<dbReference type="AlphaFoldDB" id="A0A0F8XNQ8"/>